<sequence>MDVARGGRWHFGLFMTREVPELLLDGHEREFFGWWFDHLAANHEPFTADVLDEIAAAYTGREALRCGFEHYRTLLEDGRANRSWTEAGGNLTVPTMTIGGELAVGRRLGDNLRAVTHDLTTVTLKASGHFVSEEQPEQLLHELVPFMSTTTPAPITEAEAKQRCTGGNRDQHEPCGGQVL</sequence>
<organism evidence="1 2">
    <name type="scientific">Spelaeicoccus albus</name>
    <dbReference type="NCBI Taxonomy" id="1280376"/>
    <lineage>
        <taxon>Bacteria</taxon>
        <taxon>Bacillati</taxon>
        <taxon>Actinomycetota</taxon>
        <taxon>Actinomycetes</taxon>
        <taxon>Micrococcales</taxon>
        <taxon>Brevibacteriaceae</taxon>
        <taxon>Spelaeicoccus</taxon>
    </lineage>
</organism>
<comment type="caution">
    <text evidence="1">The sequence shown here is derived from an EMBL/GenBank/DDBJ whole genome shotgun (WGS) entry which is preliminary data.</text>
</comment>
<gene>
    <name evidence="1" type="ORF">BJY26_001192</name>
</gene>
<dbReference type="Gene3D" id="3.40.50.1820">
    <property type="entry name" value="alpha/beta hydrolase"/>
    <property type="match status" value="1"/>
</dbReference>
<dbReference type="SUPFAM" id="SSF53474">
    <property type="entry name" value="alpha/beta-Hydrolases"/>
    <property type="match status" value="1"/>
</dbReference>
<dbReference type="InterPro" id="IPR029058">
    <property type="entry name" value="AB_hydrolase_fold"/>
</dbReference>
<accession>A0A7Z0AB01</accession>
<dbReference type="EMBL" id="JACBZP010000001">
    <property type="protein sequence ID" value="NYI66886.1"/>
    <property type="molecule type" value="Genomic_DNA"/>
</dbReference>
<dbReference type="Proteomes" id="UP000539111">
    <property type="component" value="Unassembled WGS sequence"/>
</dbReference>
<reference evidence="1 2" key="1">
    <citation type="submission" date="2020-07" db="EMBL/GenBank/DDBJ databases">
        <title>Sequencing the genomes of 1000 actinobacteria strains.</title>
        <authorList>
            <person name="Klenk H.-P."/>
        </authorList>
    </citation>
    <scope>NUCLEOTIDE SEQUENCE [LARGE SCALE GENOMIC DNA]</scope>
    <source>
        <strain evidence="1 2">DSM 26341</strain>
    </source>
</reference>
<protein>
    <submittedName>
        <fullName evidence="1">Pimeloyl-ACP methyl ester carboxylesterase</fullName>
    </submittedName>
</protein>
<evidence type="ECO:0000313" key="1">
    <source>
        <dbReference type="EMBL" id="NYI66886.1"/>
    </source>
</evidence>
<evidence type="ECO:0000313" key="2">
    <source>
        <dbReference type="Proteomes" id="UP000539111"/>
    </source>
</evidence>
<dbReference type="AlphaFoldDB" id="A0A7Z0AB01"/>
<dbReference type="RefSeq" id="WP_179426529.1">
    <property type="nucleotide sequence ID" value="NZ_JACBZP010000001.1"/>
</dbReference>
<keyword evidence="2" id="KW-1185">Reference proteome</keyword>
<name>A0A7Z0AB01_9MICO</name>
<proteinExistence type="predicted"/>